<dbReference type="RefSeq" id="WP_198925283.1">
    <property type="nucleotide sequence ID" value="NZ_BKZW01000001.1"/>
</dbReference>
<evidence type="ECO:0000313" key="2">
    <source>
        <dbReference type="EMBL" id="GER89048.1"/>
    </source>
</evidence>
<protein>
    <submittedName>
        <fullName evidence="2">Uncharacterized protein</fullName>
    </submittedName>
</protein>
<reference evidence="2 3" key="1">
    <citation type="submission" date="2019-10" db="EMBL/GenBank/DDBJ databases">
        <title>Dictyobacter vulcani sp. nov., within the class Ktedonobacteria, isolated from soil of volcanic Mt. Zao.</title>
        <authorList>
            <person name="Zheng Y."/>
            <person name="Wang C.M."/>
            <person name="Sakai Y."/>
            <person name="Abe K."/>
            <person name="Yokota A."/>
            <person name="Yabe S."/>
        </authorList>
    </citation>
    <scope>NUCLEOTIDE SEQUENCE [LARGE SCALE GENOMIC DNA]</scope>
    <source>
        <strain evidence="2 3">W12</strain>
    </source>
</reference>
<feature type="compositionally biased region" description="Basic and acidic residues" evidence="1">
    <location>
        <begin position="82"/>
        <end position="91"/>
    </location>
</feature>
<organism evidence="2 3">
    <name type="scientific">Dictyobacter vulcani</name>
    <dbReference type="NCBI Taxonomy" id="2607529"/>
    <lineage>
        <taxon>Bacteria</taxon>
        <taxon>Bacillati</taxon>
        <taxon>Chloroflexota</taxon>
        <taxon>Ktedonobacteria</taxon>
        <taxon>Ktedonobacterales</taxon>
        <taxon>Dictyobacteraceae</taxon>
        <taxon>Dictyobacter</taxon>
    </lineage>
</organism>
<feature type="compositionally biased region" description="Polar residues" evidence="1">
    <location>
        <begin position="70"/>
        <end position="81"/>
    </location>
</feature>
<comment type="caution">
    <text evidence="2">The sequence shown here is derived from an EMBL/GenBank/DDBJ whole genome shotgun (WGS) entry which is preliminary data.</text>
</comment>
<dbReference type="AlphaFoldDB" id="A0A5J4KH43"/>
<proteinExistence type="predicted"/>
<sequence length="91" mass="10105">MPQHPSDVVRLLELIDAEYTAARRGLSGTASGVSQHQFITSKMERMELLHQELRTHVGEQAMVLITQTIDASQSNTTNSPDHQGEEPPKLL</sequence>
<evidence type="ECO:0000313" key="3">
    <source>
        <dbReference type="Proteomes" id="UP000326912"/>
    </source>
</evidence>
<keyword evidence="3" id="KW-1185">Reference proteome</keyword>
<dbReference type="EMBL" id="BKZW01000001">
    <property type="protein sequence ID" value="GER89048.1"/>
    <property type="molecule type" value="Genomic_DNA"/>
</dbReference>
<evidence type="ECO:0000256" key="1">
    <source>
        <dbReference type="SAM" id="MobiDB-lite"/>
    </source>
</evidence>
<gene>
    <name evidence="2" type="ORF">KDW_32100</name>
</gene>
<feature type="region of interest" description="Disordered" evidence="1">
    <location>
        <begin position="70"/>
        <end position="91"/>
    </location>
</feature>
<dbReference type="Proteomes" id="UP000326912">
    <property type="component" value="Unassembled WGS sequence"/>
</dbReference>
<name>A0A5J4KH43_9CHLR</name>
<accession>A0A5J4KH43</accession>